<dbReference type="PANTHER" id="PTHR37702">
    <property type="entry name" value="PROLINE-RICH FAMILY PROTEIN"/>
    <property type="match status" value="1"/>
</dbReference>
<feature type="transmembrane region" description="Helical" evidence="2">
    <location>
        <begin position="161"/>
        <end position="178"/>
    </location>
</feature>
<dbReference type="STRING" id="4432.A0A1U8AL73"/>
<reference evidence="5" key="1">
    <citation type="submission" date="2025-08" db="UniProtKB">
        <authorList>
            <consortium name="RefSeq"/>
        </authorList>
    </citation>
    <scope>IDENTIFICATION</scope>
</reference>
<gene>
    <name evidence="5" type="primary">LOC104605141</name>
</gene>
<feature type="chain" id="PRO_5010585607" evidence="3">
    <location>
        <begin position="29"/>
        <end position="179"/>
    </location>
</feature>
<feature type="signal peptide" evidence="3">
    <location>
        <begin position="1"/>
        <end position="28"/>
    </location>
</feature>
<accession>A0A1U8AL73</accession>
<feature type="region of interest" description="Disordered" evidence="1">
    <location>
        <begin position="56"/>
        <end position="113"/>
    </location>
</feature>
<dbReference type="GeneID" id="104605141"/>
<dbReference type="FunCoup" id="A0A1U8AL73">
    <property type="interactions" value="1"/>
</dbReference>
<keyword evidence="4" id="KW-1185">Reference proteome</keyword>
<dbReference type="OMA" id="CKMCASC"/>
<proteinExistence type="predicted"/>
<evidence type="ECO:0000256" key="3">
    <source>
        <dbReference type="SAM" id="SignalP"/>
    </source>
</evidence>
<evidence type="ECO:0000256" key="2">
    <source>
        <dbReference type="SAM" id="Phobius"/>
    </source>
</evidence>
<keyword evidence="3" id="KW-0732">Signal</keyword>
<keyword evidence="2" id="KW-0812">Transmembrane</keyword>
<keyword evidence="2" id="KW-0472">Membrane</keyword>
<sequence length="179" mass="18808">MARTDQTLTCLLGLFLILPASFSPFTAATTVTATSKDQIECTMCSACDNPCHPIPSPPPPSPPPPSLPPPSPPPPSSVSECPPPPLPPSSDNNYPPPLPPWQPGYPPGGPGGAIGGSVYPPPAGIYPRPPPPNPIVPYFPFYYHTPPGSPQFFSNSIQSKAPIIFSTSLLLLLISFCFL</sequence>
<keyword evidence="2" id="KW-1133">Transmembrane helix</keyword>
<dbReference type="Proteomes" id="UP000189703">
    <property type="component" value="Unplaced"/>
</dbReference>
<dbReference type="eggNOG" id="ENOG502S4V5">
    <property type="taxonomic scope" value="Eukaryota"/>
</dbReference>
<evidence type="ECO:0000313" key="4">
    <source>
        <dbReference type="Proteomes" id="UP000189703"/>
    </source>
</evidence>
<dbReference type="InParanoid" id="A0A1U8AL73"/>
<feature type="compositionally biased region" description="Pro residues" evidence="1">
    <location>
        <begin position="56"/>
        <end position="109"/>
    </location>
</feature>
<dbReference type="RefSeq" id="XP_010268076.1">
    <property type="nucleotide sequence ID" value="XM_010269774.2"/>
</dbReference>
<dbReference type="AlphaFoldDB" id="A0A1U8AL73"/>
<dbReference type="PANTHER" id="PTHR37702:SF9">
    <property type="entry name" value="PROLINE-RICH FAMILY PROTEIN"/>
    <property type="match status" value="1"/>
</dbReference>
<evidence type="ECO:0000313" key="5">
    <source>
        <dbReference type="RefSeq" id="XP_010268076.1"/>
    </source>
</evidence>
<name>A0A1U8AL73_NELNU</name>
<dbReference type="KEGG" id="nnu:104605141"/>
<protein>
    <submittedName>
        <fullName evidence="5">Leucine-rich repeat extensin-like protein 3</fullName>
    </submittedName>
</protein>
<evidence type="ECO:0000256" key="1">
    <source>
        <dbReference type="SAM" id="MobiDB-lite"/>
    </source>
</evidence>
<organism evidence="4 5">
    <name type="scientific">Nelumbo nucifera</name>
    <name type="common">Sacred lotus</name>
    <dbReference type="NCBI Taxonomy" id="4432"/>
    <lineage>
        <taxon>Eukaryota</taxon>
        <taxon>Viridiplantae</taxon>
        <taxon>Streptophyta</taxon>
        <taxon>Embryophyta</taxon>
        <taxon>Tracheophyta</taxon>
        <taxon>Spermatophyta</taxon>
        <taxon>Magnoliopsida</taxon>
        <taxon>Proteales</taxon>
        <taxon>Nelumbonaceae</taxon>
        <taxon>Nelumbo</taxon>
    </lineage>
</organism>